<evidence type="ECO:0000313" key="4">
    <source>
        <dbReference type="EMBL" id="SFM10602.1"/>
    </source>
</evidence>
<gene>
    <name evidence="4" type="ORF">SAMN04490355_104116</name>
</gene>
<dbReference type="PANTHER" id="PTHR30535:SF34">
    <property type="entry name" value="MOLYBDATE-BINDING PROTEIN MOLA"/>
    <property type="match status" value="1"/>
</dbReference>
<organism evidence="4 5">
    <name type="scientific">Pelosinus propionicus DSM 13327</name>
    <dbReference type="NCBI Taxonomy" id="1123291"/>
    <lineage>
        <taxon>Bacteria</taxon>
        <taxon>Bacillati</taxon>
        <taxon>Bacillota</taxon>
        <taxon>Negativicutes</taxon>
        <taxon>Selenomonadales</taxon>
        <taxon>Sporomusaceae</taxon>
        <taxon>Pelosinus</taxon>
    </lineage>
</organism>
<feature type="signal peptide" evidence="2">
    <location>
        <begin position="1"/>
        <end position="23"/>
    </location>
</feature>
<sequence>MKKLSFIALLLSCCLLLVGGCSSNQLPDVPKTGGYEVQDFQGHVIKLPHKPSRIVSLSLGTDEILVDLVPMERILALTYLADDPEISNISEKAKSVSKKVKANPEAIIALQPDVLFIADWQPVELVQTIRDAGVPVYVYKTPSNIEDVKHVIREIADVVGEEQMGQQMVIQMDKQLGMIQKSLEKVSSEERKTVILFSLMGGIGGQGSLFDDICRYAGVVNGASKVGVGKNEMMTKEQIVAAKPDVFIMPTWNYNGKTNVEDFKTEVREDPAFQSLRAIKEEQLFTIPDRHLSSSSQYIVQGVKDVAKAAYPQYSQ</sequence>
<dbReference type="PROSITE" id="PS50983">
    <property type="entry name" value="FE_B12_PBP"/>
    <property type="match status" value="1"/>
</dbReference>
<comment type="similarity">
    <text evidence="1">Belongs to the bacterial solute-binding protein 8 family.</text>
</comment>
<feature type="domain" description="Fe/B12 periplasmic-binding" evidence="3">
    <location>
        <begin position="53"/>
        <end position="314"/>
    </location>
</feature>
<evidence type="ECO:0000313" key="5">
    <source>
        <dbReference type="Proteomes" id="UP000199520"/>
    </source>
</evidence>
<reference evidence="5" key="1">
    <citation type="submission" date="2016-10" db="EMBL/GenBank/DDBJ databases">
        <authorList>
            <person name="Varghese N."/>
            <person name="Submissions S."/>
        </authorList>
    </citation>
    <scope>NUCLEOTIDE SEQUENCE [LARGE SCALE GENOMIC DNA]</scope>
    <source>
        <strain evidence="5">DSM 13327</strain>
    </source>
</reference>
<evidence type="ECO:0000259" key="3">
    <source>
        <dbReference type="PROSITE" id="PS50983"/>
    </source>
</evidence>
<proteinExistence type="inferred from homology"/>
<feature type="chain" id="PRO_5038991103" evidence="2">
    <location>
        <begin position="24"/>
        <end position="316"/>
    </location>
</feature>
<dbReference type="Pfam" id="PF01497">
    <property type="entry name" value="Peripla_BP_2"/>
    <property type="match status" value="1"/>
</dbReference>
<dbReference type="InterPro" id="IPR050902">
    <property type="entry name" value="ABC_Transporter_SBP"/>
</dbReference>
<name>A0A1I4N4Z7_9FIRM</name>
<evidence type="ECO:0000256" key="1">
    <source>
        <dbReference type="ARBA" id="ARBA00008814"/>
    </source>
</evidence>
<dbReference type="OrthoDB" id="1632098at2"/>
<dbReference type="PANTHER" id="PTHR30535">
    <property type="entry name" value="VITAMIN B12-BINDING PROTEIN"/>
    <property type="match status" value="1"/>
</dbReference>
<dbReference type="EMBL" id="FOTS01000041">
    <property type="protein sequence ID" value="SFM10602.1"/>
    <property type="molecule type" value="Genomic_DNA"/>
</dbReference>
<evidence type="ECO:0000256" key="2">
    <source>
        <dbReference type="SAM" id="SignalP"/>
    </source>
</evidence>
<dbReference type="RefSeq" id="WP_090940975.1">
    <property type="nucleotide sequence ID" value="NZ_FOTS01000041.1"/>
</dbReference>
<accession>A0A1I4N4Z7</accession>
<dbReference type="Proteomes" id="UP000199520">
    <property type="component" value="Unassembled WGS sequence"/>
</dbReference>
<dbReference type="AlphaFoldDB" id="A0A1I4N4Z7"/>
<dbReference type="PROSITE" id="PS51257">
    <property type="entry name" value="PROKAR_LIPOPROTEIN"/>
    <property type="match status" value="1"/>
</dbReference>
<protein>
    <submittedName>
        <fullName evidence="4">Iron complex transport system substrate-binding protein</fullName>
    </submittedName>
</protein>
<keyword evidence="2" id="KW-0732">Signal</keyword>
<dbReference type="GO" id="GO:0071281">
    <property type="term" value="P:cellular response to iron ion"/>
    <property type="evidence" value="ECO:0007669"/>
    <property type="project" value="TreeGrafter"/>
</dbReference>
<dbReference type="InterPro" id="IPR002491">
    <property type="entry name" value="ABC_transptr_periplasmic_BD"/>
</dbReference>
<keyword evidence="5" id="KW-1185">Reference proteome</keyword>
<dbReference type="Gene3D" id="3.40.50.1980">
    <property type="entry name" value="Nitrogenase molybdenum iron protein domain"/>
    <property type="match status" value="2"/>
</dbReference>
<dbReference type="STRING" id="1123291.SAMN04490355_104116"/>
<dbReference type="SUPFAM" id="SSF53807">
    <property type="entry name" value="Helical backbone' metal receptor"/>
    <property type="match status" value="1"/>
</dbReference>